<dbReference type="EMBL" id="SDPU01000035">
    <property type="protein sequence ID" value="RYU09557.1"/>
    <property type="molecule type" value="Genomic_DNA"/>
</dbReference>
<dbReference type="InterPro" id="IPR009830">
    <property type="entry name" value="LppX/LprAFG"/>
</dbReference>
<feature type="chain" id="PRO_5020783625" evidence="5">
    <location>
        <begin position="28"/>
        <end position="297"/>
    </location>
</feature>
<sequence length="297" mass="31007">MRSQRVMTRVLSGVAGSVLLLTVAACAGDGTGTAEDTPGSDTASSAGVEESPAADDTAESPSADSETEAEGGYDSAELLDAMKAAIADAESAHVTMEVNGNGQQAMTGEGDVSYAGDSTAMQMTMSIPQMGTGEMEIRMLDGVMYMAMPPMTPKGKFIKIDTNDPNSPLGDLSGVTTGDPLATFDAFDAGLQDVEYVGAESVEGEQMDHYILTVDAKKAAKAQGQKWQQGMPDTISYDMWLDDSDLMRRIEFDMGAMMGQSGGTGGMVMTMSDWGKPVSVKAPPAKDLMEMPGAPQS</sequence>
<dbReference type="AlphaFoldDB" id="A0A4Q5IUG6"/>
<dbReference type="Pfam" id="PF07161">
    <property type="entry name" value="LppX_LprAFG"/>
    <property type="match status" value="1"/>
</dbReference>
<feature type="region of interest" description="Disordered" evidence="4">
    <location>
        <begin position="31"/>
        <end position="72"/>
    </location>
</feature>
<dbReference type="RefSeq" id="WP_129989322.1">
    <property type="nucleotide sequence ID" value="NZ_SDPU01000035.1"/>
</dbReference>
<name>A0A4Q5IUG6_9ACTN</name>
<feature type="signal peptide" evidence="5">
    <location>
        <begin position="1"/>
        <end position="27"/>
    </location>
</feature>
<organism evidence="6 7">
    <name type="scientific">Nocardioides iriomotensis</name>
    <dbReference type="NCBI Taxonomy" id="715784"/>
    <lineage>
        <taxon>Bacteria</taxon>
        <taxon>Bacillati</taxon>
        <taxon>Actinomycetota</taxon>
        <taxon>Actinomycetes</taxon>
        <taxon>Propionibacteriales</taxon>
        <taxon>Nocardioidaceae</taxon>
        <taxon>Nocardioides</taxon>
    </lineage>
</organism>
<gene>
    <name evidence="6" type="ORF">ETU37_21175</name>
</gene>
<comment type="subcellular location">
    <subcellularLocation>
        <location evidence="1">Cell envelope</location>
    </subcellularLocation>
</comment>
<keyword evidence="6" id="KW-0449">Lipoprotein</keyword>
<dbReference type="GO" id="GO:0030313">
    <property type="term" value="C:cell envelope"/>
    <property type="evidence" value="ECO:0007669"/>
    <property type="project" value="UniProtKB-SubCell"/>
</dbReference>
<dbReference type="SUPFAM" id="SSF89392">
    <property type="entry name" value="Prokaryotic lipoproteins and lipoprotein localization factors"/>
    <property type="match status" value="1"/>
</dbReference>
<dbReference type="OrthoDB" id="3781094at2"/>
<evidence type="ECO:0000313" key="6">
    <source>
        <dbReference type="EMBL" id="RYU09557.1"/>
    </source>
</evidence>
<comment type="similarity">
    <text evidence="2">Belongs to the LppX/LprAFG lipoprotein family.</text>
</comment>
<dbReference type="PROSITE" id="PS51257">
    <property type="entry name" value="PROKAR_LIPOPROTEIN"/>
    <property type="match status" value="1"/>
</dbReference>
<evidence type="ECO:0000313" key="7">
    <source>
        <dbReference type="Proteomes" id="UP000291189"/>
    </source>
</evidence>
<evidence type="ECO:0000256" key="4">
    <source>
        <dbReference type="SAM" id="MobiDB-lite"/>
    </source>
</evidence>
<evidence type="ECO:0000256" key="1">
    <source>
        <dbReference type="ARBA" id="ARBA00004196"/>
    </source>
</evidence>
<keyword evidence="3" id="KW-1003">Cell membrane</keyword>
<evidence type="ECO:0000256" key="2">
    <source>
        <dbReference type="ARBA" id="ARBA00009194"/>
    </source>
</evidence>
<dbReference type="Gene3D" id="2.50.20.20">
    <property type="match status" value="1"/>
</dbReference>
<accession>A0A4Q5IUG6</accession>
<reference evidence="6 7" key="1">
    <citation type="submission" date="2019-01" db="EMBL/GenBank/DDBJ databases">
        <title>Nocardioides guangzhouensis sp. nov., an actinobacterium isolated from soil.</title>
        <authorList>
            <person name="Fu Y."/>
            <person name="Cai Y."/>
            <person name="Lin Z."/>
            <person name="Chen P."/>
        </authorList>
    </citation>
    <scope>NUCLEOTIDE SEQUENCE [LARGE SCALE GENOMIC DNA]</scope>
    <source>
        <strain evidence="6 7">NBRC 105384</strain>
    </source>
</reference>
<comment type="caution">
    <text evidence="6">The sequence shown here is derived from an EMBL/GenBank/DDBJ whole genome shotgun (WGS) entry which is preliminary data.</text>
</comment>
<dbReference type="InterPro" id="IPR029046">
    <property type="entry name" value="LolA/LolB/LppX"/>
</dbReference>
<proteinExistence type="inferred from homology"/>
<keyword evidence="5" id="KW-0732">Signal</keyword>
<keyword evidence="7" id="KW-1185">Reference proteome</keyword>
<protein>
    <submittedName>
        <fullName evidence="6">LppX_LprAFG lipoprotein</fullName>
    </submittedName>
</protein>
<keyword evidence="3" id="KW-0472">Membrane</keyword>
<evidence type="ECO:0000256" key="5">
    <source>
        <dbReference type="SAM" id="SignalP"/>
    </source>
</evidence>
<evidence type="ECO:0000256" key="3">
    <source>
        <dbReference type="ARBA" id="ARBA00022475"/>
    </source>
</evidence>
<dbReference type="Proteomes" id="UP000291189">
    <property type="component" value="Unassembled WGS sequence"/>
</dbReference>